<dbReference type="PANTHER" id="PTHR47237">
    <property type="entry name" value="SLL0310 PROTEIN"/>
    <property type="match status" value="1"/>
</dbReference>
<evidence type="ECO:0000256" key="1">
    <source>
        <dbReference type="SAM" id="MobiDB-lite"/>
    </source>
</evidence>
<keyword evidence="3" id="KW-0808">Transferase</keyword>
<dbReference type="InterPro" id="IPR041496">
    <property type="entry name" value="YitH/HolE_GNAT"/>
</dbReference>
<keyword evidence="3" id="KW-0012">Acyltransferase</keyword>
<name>A0ABT2JN21_9ACTN</name>
<comment type="caution">
    <text evidence="3">The sequence shown here is derived from an EMBL/GenBank/DDBJ whole genome shotgun (WGS) entry which is preliminary data.</text>
</comment>
<dbReference type="InterPro" id="IPR052729">
    <property type="entry name" value="Acyl/Acetyltrans_Enzymes"/>
</dbReference>
<dbReference type="RefSeq" id="WP_260216258.1">
    <property type="nucleotide sequence ID" value="NZ_JAJAGO010000002.1"/>
</dbReference>
<evidence type="ECO:0000259" key="2">
    <source>
        <dbReference type="PROSITE" id="PS51186"/>
    </source>
</evidence>
<feature type="domain" description="N-acetyltransferase" evidence="2">
    <location>
        <begin position="9"/>
        <end position="159"/>
    </location>
</feature>
<dbReference type="EMBL" id="JAJAGO010000002">
    <property type="protein sequence ID" value="MCT2589277.1"/>
    <property type="molecule type" value="Genomic_DNA"/>
</dbReference>
<dbReference type="PANTHER" id="PTHR47237:SF2">
    <property type="entry name" value="BLL4206 PROTEIN"/>
    <property type="match status" value="1"/>
</dbReference>
<feature type="region of interest" description="Disordered" evidence="1">
    <location>
        <begin position="148"/>
        <end position="167"/>
    </location>
</feature>
<dbReference type="GO" id="GO:0016746">
    <property type="term" value="F:acyltransferase activity"/>
    <property type="evidence" value="ECO:0007669"/>
    <property type="project" value="UniProtKB-KW"/>
</dbReference>
<dbReference type="PROSITE" id="PS51186">
    <property type="entry name" value="GNAT"/>
    <property type="match status" value="1"/>
</dbReference>
<proteinExistence type="predicted"/>
<feature type="compositionally biased region" description="Pro residues" evidence="1">
    <location>
        <begin position="153"/>
        <end position="165"/>
    </location>
</feature>
<dbReference type="Gene3D" id="3.40.630.90">
    <property type="match status" value="1"/>
</dbReference>
<evidence type="ECO:0000313" key="3">
    <source>
        <dbReference type="EMBL" id="MCT2589277.1"/>
    </source>
</evidence>
<reference evidence="3 4" key="1">
    <citation type="submission" date="2021-10" db="EMBL/GenBank/DDBJ databases">
        <title>Streptomyces gossypii sp. nov., isolated from soil collected from cotton field.</title>
        <authorList>
            <person name="Ge X."/>
            <person name="Chen X."/>
            <person name="Liu W."/>
        </authorList>
    </citation>
    <scope>NUCLEOTIDE SEQUENCE [LARGE SCALE GENOMIC DNA]</scope>
    <source>
        <strain evidence="3 4">N2-109</strain>
    </source>
</reference>
<dbReference type="EC" id="2.3.1.-" evidence="3"/>
<dbReference type="InterPro" id="IPR016181">
    <property type="entry name" value="Acyl_CoA_acyltransferase"/>
</dbReference>
<sequence>MTSPASAALPIRRLTPGDLPACLELAEDRGWEPEDHKWRLLLTAGRGYGVDAPDRPGGLIGTYVLTSYSGGGGVHGGGVHGGAYGCLSMVLVAGRCARQGLGRRLVRHALDESGPAATFLAATEEGRPLYEQLGFKSVAHTTVLRGTFTGELPPSPPSAPSPPRAPARVRGATAADLRGVIALDSEAFGADRTELLARLPAFADRFVVAERTGGSGGSDGTGTGRVLTGFAACWPSPSATVIGPVVAEDLSTAQALITELGTRTTGPVRYDADSRHGALEEWLHGNGLAEDLVFSLMTHTAPDLPGDLGRRFAPYSVALG</sequence>
<gene>
    <name evidence="3" type="ORF">LHJ74_04900</name>
</gene>
<protein>
    <submittedName>
        <fullName evidence="3">GNAT family N-acetyltransferase</fullName>
        <ecNumber evidence="3">2.3.1.-</ecNumber>
    </submittedName>
</protein>
<evidence type="ECO:0000313" key="4">
    <source>
        <dbReference type="Proteomes" id="UP001156389"/>
    </source>
</evidence>
<organism evidence="3 4">
    <name type="scientific">Streptomyces gossypii</name>
    <dbReference type="NCBI Taxonomy" id="2883101"/>
    <lineage>
        <taxon>Bacteria</taxon>
        <taxon>Bacillati</taxon>
        <taxon>Actinomycetota</taxon>
        <taxon>Actinomycetes</taxon>
        <taxon>Kitasatosporales</taxon>
        <taxon>Streptomycetaceae</taxon>
        <taxon>Streptomyces</taxon>
    </lineage>
</organism>
<keyword evidence="4" id="KW-1185">Reference proteome</keyword>
<dbReference type="InterPro" id="IPR000182">
    <property type="entry name" value="GNAT_dom"/>
</dbReference>
<dbReference type="Pfam" id="PF13673">
    <property type="entry name" value="Acetyltransf_10"/>
    <property type="match status" value="1"/>
</dbReference>
<dbReference type="Proteomes" id="UP001156389">
    <property type="component" value="Unassembled WGS sequence"/>
</dbReference>
<dbReference type="Pfam" id="PF18014">
    <property type="entry name" value="Acetyltransf_18"/>
    <property type="match status" value="1"/>
</dbReference>
<dbReference type="Gene3D" id="3.40.630.30">
    <property type="match status" value="1"/>
</dbReference>
<dbReference type="SUPFAM" id="SSF55729">
    <property type="entry name" value="Acyl-CoA N-acyltransferases (Nat)"/>
    <property type="match status" value="1"/>
</dbReference>
<accession>A0ABT2JN21</accession>